<dbReference type="KEGG" id="vg:20964381"/>
<dbReference type="OrthoDB" id="10363at10239"/>
<evidence type="ECO:0000313" key="14">
    <source>
        <dbReference type="Proteomes" id="UP000098486"/>
    </source>
</evidence>
<keyword evidence="5" id="KW-0597">Phosphoprotein</keyword>
<comment type="similarity">
    <text evidence="3">Belongs to the vesiculovirus protein P family.</text>
</comment>
<comment type="subunit">
    <text evidence="11">Homodimer. Interacts with the L polymerase; the association of P and L forms the polymerase complex and positions P optimally for encapsidation of newly synthesized genomes with the nucleoprotein. Interacts (via N-terminus) with N(0). Interacts (via C-terminus) with N in ribonucleocapsid (via C-terminus); this interaction allows to package the L polymerase in the virion and positions the polymerase on the template, since P acts as a bridge between N and L.</text>
</comment>
<dbReference type="Gene3D" id="6.10.140.830">
    <property type="match status" value="1"/>
</dbReference>
<evidence type="ECO:0000256" key="11">
    <source>
        <dbReference type="ARBA" id="ARBA00050005"/>
    </source>
</evidence>
<reference evidence="13 14" key="1">
    <citation type="journal article" date="2008" name="Arch. Virol.">
        <title>Characterization of the full-length genomic sequences of vesicular stomatitis Cocal and Alagoas viruses.</title>
        <authorList>
            <person name="Pauszek S.J."/>
            <person name="Allende R."/>
            <person name="Rodriguez L.L."/>
        </authorList>
    </citation>
    <scope>NUCLEOTIDE SEQUENCE [LARGE SCALE GENOMIC DNA]</scope>
    <source>
        <strain evidence="13">Indiana 3</strain>
    </source>
</reference>
<keyword evidence="7" id="KW-0693">Viral RNA replication</keyword>
<dbReference type="GeneID" id="20964381"/>
<evidence type="ECO:0000256" key="10">
    <source>
        <dbReference type="ARBA" id="ARBA00032207"/>
    </source>
</evidence>
<keyword evidence="8" id="KW-0143">Chaperone</keyword>
<proteinExistence type="inferred from homology"/>
<protein>
    <recommendedName>
        <fullName evidence="4">Phosphoprotein</fullName>
    </recommendedName>
    <alternativeName>
        <fullName evidence="10">Protein M1</fullName>
    </alternativeName>
</protein>
<keyword evidence="14" id="KW-1185">Reference proteome</keyword>
<evidence type="ECO:0000256" key="5">
    <source>
        <dbReference type="ARBA" id="ARBA00022553"/>
    </source>
</evidence>
<evidence type="ECO:0000313" key="13">
    <source>
        <dbReference type="EMBL" id="ACB47440.1"/>
    </source>
</evidence>
<feature type="compositionally biased region" description="Acidic residues" evidence="12">
    <location>
        <begin position="57"/>
        <end position="70"/>
    </location>
</feature>
<evidence type="ECO:0000256" key="7">
    <source>
        <dbReference type="ARBA" id="ARBA00022953"/>
    </source>
</evidence>
<evidence type="ECO:0000256" key="8">
    <source>
        <dbReference type="ARBA" id="ARBA00023186"/>
    </source>
</evidence>
<feature type="region of interest" description="Disordered" evidence="12">
    <location>
        <begin position="57"/>
        <end position="91"/>
    </location>
</feature>
<dbReference type="Proteomes" id="UP000098486">
    <property type="component" value="Segment"/>
</dbReference>
<dbReference type="InterPro" id="IPR048220">
    <property type="entry name" value="P-protein-C_vesiculovirus"/>
</dbReference>
<keyword evidence="9" id="KW-1035">Host cytoplasm</keyword>
<sequence length="260" mass="29552">MNSLDQLKEYMKTYTQLDDAVHEIDELESKREEKTNFELFQDEGLELKAAPSYYGTIDDEELSDSEEELAETPLGNPNVEGYNEDARDSSEEDDVEVAFTSEWKLPELESDSTGKSLKLFIPDNLTQEQKSQWIATIEALVQSARYWNIAECSVEKTSQGITLKERQMTPDVYKVTPSPNAPEPADHLNQDVWTLSRKTQTFLAKKSGVSPLTISLEELFSSRGEFISVGGHGLMTHKDAILLGLRHKRLYNQARVKYHL</sequence>
<evidence type="ECO:0000256" key="6">
    <source>
        <dbReference type="ARBA" id="ARBA00022844"/>
    </source>
</evidence>
<evidence type="ECO:0000256" key="2">
    <source>
        <dbReference type="ARBA" id="ARBA00004328"/>
    </source>
</evidence>
<dbReference type="Pfam" id="PF00922">
    <property type="entry name" value="Phosphoprotein"/>
    <property type="match status" value="1"/>
</dbReference>
<keyword evidence="6" id="KW-0946">Virion</keyword>
<dbReference type="RefSeq" id="YP_009094098.1">
    <property type="nucleotide sequence ID" value="NC_025353.1"/>
</dbReference>
<dbReference type="CDD" id="cd21033">
    <property type="entry name" value="VSV_P-protein-C_like"/>
    <property type="match status" value="1"/>
</dbReference>
<dbReference type="GO" id="GO:0030430">
    <property type="term" value="C:host cell cytoplasm"/>
    <property type="evidence" value="ECO:0007669"/>
    <property type="project" value="UniProtKB-SubCell"/>
</dbReference>
<dbReference type="GO" id="GO:0044423">
    <property type="term" value="C:virion component"/>
    <property type="evidence" value="ECO:0007669"/>
    <property type="project" value="UniProtKB-KW"/>
</dbReference>
<evidence type="ECO:0000256" key="1">
    <source>
        <dbReference type="ARBA" id="ARBA00004192"/>
    </source>
</evidence>
<organism evidence="13 14">
    <name type="scientific">Vesicular stomatitis Alagoas virus</name>
    <dbReference type="NCBI Taxonomy" id="198833"/>
    <lineage>
        <taxon>Viruses</taxon>
        <taxon>Riboviria</taxon>
        <taxon>Orthornavirae</taxon>
        <taxon>Negarnaviricota</taxon>
        <taxon>Haploviricotina</taxon>
        <taxon>Monjiviricetes</taxon>
        <taxon>Mononegavirales</taxon>
        <taxon>Rhabdoviridae</taxon>
        <taxon>Alpharhabdovirinae</taxon>
        <taxon>Vesiculovirus</taxon>
        <taxon>Vesiculovirus alagoas</taxon>
    </lineage>
</organism>
<evidence type="ECO:0000256" key="12">
    <source>
        <dbReference type="SAM" id="MobiDB-lite"/>
    </source>
</evidence>
<dbReference type="EMBL" id="EU373658">
    <property type="protein sequence ID" value="ACB47440.1"/>
    <property type="molecule type" value="Viral_cRNA"/>
</dbReference>
<dbReference type="InterPro" id="IPR037263">
    <property type="entry name" value="Phosphoprotein_central"/>
</dbReference>
<comment type="subcellular location">
    <subcellularLocation>
        <location evidence="1">Host cytoplasm</location>
    </subcellularLocation>
    <subcellularLocation>
        <location evidence="2">Virion</location>
    </subcellularLocation>
</comment>
<evidence type="ECO:0000256" key="9">
    <source>
        <dbReference type="ARBA" id="ARBA00023200"/>
    </source>
</evidence>
<accession>B3FRL2</accession>
<evidence type="ECO:0000256" key="3">
    <source>
        <dbReference type="ARBA" id="ARBA00008502"/>
    </source>
</evidence>
<dbReference type="SUPFAM" id="SSF160892">
    <property type="entry name" value="Phosphoprotein oligomerization domain-like"/>
    <property type="match status" value="1"/>
</dbReference>
<dbReference type="GO" id="GO:0003968">
    <property type="term" value="F:RNA-directed RNA polymerase activity"/>
    <property type="evidence" value="ECO:0007669"/>
    <property type="project" value="InterPro"/>
</dbReference>
<name>B3FRL2_9RHAB</name>
<dbReference type="Gene3D" id="1.10.8.440">
    <property type="entry name" value="Vesicular stomatitis virus phosphoprotein C-terminal domain"/>
    <property type="match status" value="1"/>
</dbReference>
<evidence type="ECO:0000256" key="4">
    <source>
        <dbReference type="ARBA" id="ARBA00020572"/>
    </source>
</evidence>
<dbReference type="InterPro" id="IPR043036">
    <property type="entry name" value="Phosphoprotein_C_viral"/>
</dbReference>